<sequence>MTFVDGSAGDAPSDAELILKVREGDRQAFGLLYERHMSATLRFARCLVSPSDAEEIVQSAYEGTLQALLSGKGPDLDFRGYVYQTVRHTAYNLHRGARRTRPSTDDELEFALGRFADEDDPALKGFEQTIVYQAYDRLPERFKLVLRYALVEEQKPAQIAPILGLNPNGVSALIYRAKSALRDGYLQQHLTHAPSEACRDVNARLGEYVRGSLSKRETVKVEEHTAGCSTCSDLVLELHDVAHGMKCVIAPLMLGVAALGLVGTALPVGGLAVGAAKAGTAASAAAGFAKVGAASSAAGGAGTTATLAPSGTLSAGATTTAGSTAISSSAATSTAAGTTAAGTTAAGTTASAGASASVATATTGAAAATTGAAAATGTGAVVAGAAGVTVMSGGAAAAGVITAATVGVAAILQVLAPTAGAGVSDAAGAAVTMSTERWAQGNPLPGYLDPSSPSNLLAPLTTLLPPEPPEIGLGYADPAVVLEPRTPQDVVLSVSNTGGDATGTFVRLTLPDGLTASFDEAPFGAGTGTVADGSSLATGDTETEAGTASGTTAGPSVILGPPTTADPLACTPATNDGGRTVLCSLGTVAGGTQQHVVVGVKAEAGGAYAIGAEVWAEGVTPASVELPARSVAAFGPELSATAGSLHLANPGSGSLPIEVGNTGDVAAEPGWSVIVTLPAGVAPASAQSILSCAAVDVTAANDWSCAPVAGSAAGSTPLAAGAWRTLPLTVLADGTTPTAEAGTSSASASVLPVLPGSSKVLSGSATLSVASAWAGAAAGAGAVVTQCLARGGVGTADAVVQGTYTNTTGQTVSVRLEAAGSGNATVHYLAPGEQAPLILHDGLRLPAGEGTYVLSAVVDERTFSTRVPAGWYGAQDCYDPAWTANASARTVNEGGTVAVEGTLTNTTGEPLQATMEIVVDGTRLESQPLRVEAGATVTTSVATGQTRLHPGDVTFRLSRWTVDSDGDAPAAASVAAGPSAAYNGAVIAPQVGDLQWEDACQFDDTAGTSERTFRVPVDNRDSTLPVVFEAAGVSVLVRGGHKDVLVVTVPWGTGTVDVRADGRPLATLMVGFESCAQVSWPQDMVVTAGVQCVDGHVQVFADLQNPGGITWSGWLVRGSGITEGEGPAKEVPAGGTAQLVLDRPLAASAGSHVTVRLSRVLEGTAWTVEQTHDVPGIYCPPAPIENVADESGTSTGTSDVAADSGDTSPAAAWWAGLFGTSQQCGAVSAGGRGETAASRGGPRSGWSPFEWFAECEPTS</sequence>
<accession>A0AA41QI96</accession>
<evidence type="ECO:0000256" key="4">
    <source>
        <dbReference type="ARBA" id="ARBA00023125"/>
    </source>
</evidence>
<dbReference type="AlphaFoldDB" id="A0AA41QI96"/>
<keyword evidence="3" id="KW-0731">Sigma factor</keyword>
<dbReference type="InterPro" id="IPR041916">
    <property type="entry name" value="Anti_sigma_zinc_sf"/>
</dbReference>
<dbReference type="SUPFAM" id="SSF88946">
    <property type="entry name" value="Sigma2 domain of RNA polymerase sigma factors"/>
    <property type="match status" value="1"/>
</dbReference>
<dbReference type="InterPro" id="IPR039425">
    <property type="entry name" value="RNA_pol_sigma-70-like"/>
</dbReference>
<organism evidence="9 10">
    <name type="scientific">Antribacter soli</name>
    <dbReference type="NCBI Taxonomy" id="2910976"/>
    <lineage>
        <taxon>Bacteria</taxon>
        <taxon>Bacillati</taxon>
        <taxon>Actinomycetota</taxon>
        <taxon>Actinomycetes</taxon>
        <taxon>Micrococcales</taxon>
        <taxon>Promicromonosporaceae</taxon>
        <taxon>Antribacter</taxon>
    </lineage>
</organism>
<proteinExistence type="inferred from homology"/>
<dbReference type="Gene3D" id="1.10.1740.10">
    <property type="match status" value="1"/>
</dbReference>
<reference evidence="9" key="1">
    <citation type="submission" date="2022-01" db="EMBL/GenBank/DDBJ databases">
        <title>Antribacter sp. nov., isolated from Guizhou of China.</title>
        <authorList>
            <person name="Chengliang C."/>
            <person name="Ya Z."/>
        </authorList>
    </citation>
    <scope>NUCLEOTIDE SEQUENCE</scope>
    <source>
        <strain evidence="9">KLBMP 9083</strain>
    </source>
</reference>
<dbReference type="RefSeq" id="WP_308113387.1">
    <property type="nucleotide sequence ID" value="NZ_JAKGSG010000056.1"/>
</dbReference>
<dbReference type="PANTHER" id="PTHR43133">
    <property type="entry name" value="RNA POLYMERASE ECF-TYPE SIGMA FACTO"/>
    <property type="match status" value="1"/>
</dbReference>
<dbReference type="InterPro" id="IPR036388">
    <property type="entry name" value="WH-like_DNA-bd_sf"/>
</dbReference>
<evidence type="ECO:0000256" key="5">
    <source>
        <dbReference type="ARBA" id="ARBA00023163"/>
    </source>
</evidence>
<feature type="region of interest" description="Disordered" evidence="6">
    <location>
        <begin position="529"/>
        <end position="556"/>
    </location>
</feature>
<dbReference type="SUPFAM" id="SSF88659">
    <property type="entry name" value="Sigma3 and sigma4 domains of RNA polymerase sigma factors"/>
    <property type="match status" value="1"/>
</dbReference>
<feature type="domain" description="Putative zinc-finger" evidence="8">
    <location>
        <begin position="198"/>
        <end position="231"/>
    </location>
</feature>
<feature type="compositionally biased region" description="Low complexity" evidence="6">
    <location>
        <begin position="537"/>
        <end position="554"/>
    </location>
</feature>
<dbReference type="EMBL" id="JAKGSG010000056">
    <property type="protein sequence ID" value="MCF4123245.1"/>
    <property type="molecule type" value="Genomic_DNA"/>
</dbReference>
<evidence type="ECO:0000259" key="8">
    <source>
        <dbReference type="Pfam" id="PF13490"/>
    </source>
</evidence>
<dbReference type="Pfam" id="PF04542">
    <property type="entry name" value="Sigma70_r2"/>
    <property type="match status" value="1"/>
</dbReference>
<keyword evidence="4" id="KW-0238">DNA-binding</keyword>
<evidence type="ECO:0000256" key="6">
    <source>
        <dbReference type="SAM" id="MobiDB-lite"/>
    </source>
</evidence>
<comment type="similarity">
    <text evidence="1">Belongs to the sigma-70 factor family. ECF subfamily.</text>
</comment>
<feature type="domain" description="RNA polymerase sigma-70 region 2" evidence="7">
    <location>
        <begin position="32"/>
        <end position="100"/>
    </location>
</feature>
<comment type="caution">
    <text evidence="9">The sequence shown here is derived from an EMBL/GenBank/DDBJ whole genome shotgun (WGS) entry which is preliminary data.</text>
</comment>
<dbReference type="Gene3D" id="1.10.10.1320">
    <property type="entry name" value="Anti-sigma factor, zinc-finger domain"/>
    <property type="match status" value="1"/>
</dbReference>
<keyword evidence="10" id="KW-1185">Reference proteome</keyword>
<dbReference type="InterPro" id="IPR013324">
    <property type="entry name" value="RNA_pol_sigma_r3/r4-like"/>
</dbReference>
<keyword evidence="5" id="KW-0804">Transcription</keyword>
<dbReference type="Pfam" id="PF13490">
    <property type="entry name" value="zf-HC2"/>
    <property type="match status" value="1"/>
</dbReference>
<feature type="region of interest" description="Disordered" evidence="6">
    <location>
        <begin position="1225"/>
        <end position="1249"/>
    </location>
</feature>
<name>A0AA41QI96_9MICO</name>
<dbReference type="InterPro" id="IPR027383">
    <property type="entry name" value="Znf_put"/>
</dbReference>
<dbReference type="GO" id="GO:0003677">
    <property type="term" value="F:DNA binding"/>
    <property type="evidence" value="ECO:0007669"/>
    <property type="project" value="UniProtKB-KW"/>
</dbReference>
<dbReference type="Gene3D" id="1.10.10.10">
    <property type="entry name" value="Winged helix-like DNA-binding domain superfamily/Winged helix DNA-binding domain"/>
    <property type="match status" value="1"/>
</dbReference>
<evidence type="ECO:0000313" key="10">
    <source>
        <dbReference type="Proteomes" id="UP001165405"/>
    </source>
</evidence>
<dbReference type="InterPro" id="IPR014284">
    <property type="entry name" value="RNA_pol_sigma-70_dom"/>
</dbReference>
<dbReference type="InterPro" id="IPR007627">
    <property type="entry name" value="RNA_pol_sigma70_r2"/>
</dbReference>
<dbReference type="GO" id="GO:0006352">
    <property type="term" value="P:DNA-templated transcription initiation"/>
    <property type="evidence" value="ECO:0007669"/>
    <property type="project" value="InterPro"/>
</dbReference>
<dbReference type="GO" id="GO:0016987">
    <property type="term" value="F:sigma factor activity"/>
    <property type="evidence" value="ECO:0007669"/>
    <property type="project" value="UniProtKB-KW"/>
</dbReference>
<dbReference type="PANTHER" id="PTHR43133:SF8">
    <property type="entry name" value="RNA POLYMERASE SIGMA FACTOR HI_1459-RELATED"/>
    <property type="match status" value="1"/>
</dbReference>
<dbReference type="Proteomes" id="UP001165405">
    <property type="component" value="Unassembled WGS sequence"/>
</dbReference>
<gene>
    <name evidence="9" type="ORF">L1785_19940</name>
</gene>
<evidence type="ECO:0000256" key="1">
    <source>
        <dbReference type="ARBA" id="ARBA00010641"/>
    </source>
</evidence>
<protein>
    <submittedName>
        <fullName evidence="9">Sigma-70 family RNA polymerase sigma factor</fullName>
    </submittedName>
</protein>
<evidence type="ECO:0000259" key="7">
    <source>
        <dbReference type="Pfam" id="PF04542"/>
    </source>
</evidence>
<evidence type="ECO:0000256" key="3">
    <source>
        <dbReference type="ARBA" id="ARBA00023082"/>
    </source>
</evidence>
<feature type="region of interest" description="Disordered" evidence="6">
    <location>
        <begin position="1186"/>
        <end position="1206"/>
    </location>
</feature>
<keyword evidence="2" id="KW-0805">Transcription regulation</keyword>
<evidence type="ECO:0000313" key="9">
    <source>
        <dbReference type="EMBL" id="MCF4123245.1"/>
    </source>
</evidence>
<dbReference type="InterPro" id="IPR013325">
    <property type="entry name" value="RNA_pol_sigma_r2"/>
</dbReference>
<evidence type="ECO:0000256" key="2">
    <source>
        <dbReference type="ARBA" id="ARBA00023015"/>
    </source>
</evidence>
<dbReference type="NCBIfam" id="TIGR02937">
    <property type="entry name" value="sigma70-ECF"/>
    <property type="match status" value="1"/>
</dbReference>